<keyword evidence="1" id="KW-1133">Transmembrane helix</keyword>
<sequence>MTRDDLIREYKAQSGSWPALVGVYAVIVGAMALSGYLMVG</sequence>
<evidence type="ECO:0000256" key="1">
    <source>
        <dbReference type="SAM" id="Phobius"/>
    </source>
</evidence>
<gene>
    <name evidence="2" type="ORF">LAL4801_02706</name>
</gene>
<feature type="transmembrane region" description="Helical" evidence="1">
    <location>
        <begin position="20"/>
        <end position="39"/>
    </location>
</feature>
<reference evidence="3" key="1">
    <citation type="submission" date="2015-07" db="EMBL/GenBank/DDBJ databases">
        <authorList>
            <person name="Rodrigo-Torres Lidia"/>
            <person name="Arahal R.David."/>
        </authorList>
    </citation>
    <scope>NUCLEOTIDE SEQUENCE [LARGE SCALE GENOMIC DNA]</scope>
    <source>
        <strain evidence="3">CECT 4801</strain>
    </source>
</reference>
<keyword evidence="1" id="KW-0472">Membrane</keyword>
<organism evidence="2 3">
    <name type="scientific">Roseibium aggregatum</name>
    <dbReference type="NCBI Taxonomy" id="187304"/>
    <lineage>
        <taxon>Bacteria</taxon>
        <taxon>Pseudomonadati</taxon>
        <taxon>Pseudomonadota</taxon>
        <taxon>Alphaproteobacteria</taxon>
        <taxon>Hyphomicrobiales</taxon>
        <taxon>Stappiaceae</taxon>
        <taxon>Roseibium</taxon>
    </lineage>
</organism>
<name>A0A0M6Y3I3_9HYPH</name>
<evidence type="ECO:0000313" key="2">
    <source>
        <dbReference type="EMBL" id="CTQ44264.1"/>
    </source>
</evidence>
<dbReference type="AlphaFoldDB" id="A0A0M6Y3I3"/>
<proteinExistence type="predicted"/>
<keyword evidence="1" id="KW-0812">Transmembrane</keyword>
<accession>A0A0M6Y3I3</accession>
<dbReference type="EMBL" id="CXST01000002">
    <property type="protein sequence ID" value="CTQ44264.1"/>
    <property type="molecule type" value="Genomic_DNA"/>
</dbReference>
<evidence type="ECO:0000313" key="3">
    <source>
        <dbReference type="Proteomes" id="UP000048926"/>
    </source>
</evidence>
<keyword evidence="3" id="KW-1185">Reference proteome</keyword>
<protein>
    <submittedName>
        <fullName evidence="2">Uncharacterized protein</fullName>
    </submittedName>
</protein>
<dbReference type="RefSeq" id="WP_022999159.1">
    <property type="nucleotide sequence ID" value="NZ_CP045617.1"/>
</dbReference>
<dbReference type="Proteomes" id="UP000048926">
    <property type="component" value="Unassembled WGS sequence"/>
</dbReference>